<dbReference type="AlphaFoldDB" id="A0A6J1GZ66"/>
<dbReference type="GeneID" id="111458851"/>
<keyword evidence="2 5" id="KW-0808">Transferase</keyword>
<dbReference type="PANTHER" id="PTHR31147">
    <property type="entry name" value="ACYL TRANSFERASE 4"/>
    <property type="match status" value="1"/>
</dbReference>
<dbReference type="RefSeq" id="XP_022957457.1">
    <property type="nucleotide sequence ID" value="XM_023101689.1"/>
</dbReference>
<name>A0A6J1GZ66_CUCMO</name>
<evidence type="ECO:0000256" key="3">
    <source>
        <dbReference type="ARBA" id="ARBA00023315"/>
    </source>
</evidence>
<evidence type="ECO:0000256" key="1">
    <source>
        <dbReference type="ARBA" id="ARBA00009861"/>
    </source>
</evidence>
<evidence type="ECO:0000313" key="5">
    <source>
        <dbReference type="RefSeq" id="XP_022957457.1"/>
    </source>
</evidence>
<keyword evidence="3" id="KW-0012">Acyltransferase</keyword>
<dbReference type="InterPro" id="IPR023213">
    <property type="entry name" value="CAT-like_dom_sf"/>
</dbReference>
<evidence type="ECO:0000313" key="4">
    <source>
        <dbReference type="Proteomes" id="UP000504609"/>
    </source>
</evidence>
<dbReference type="InterPro" id="IPR050898">
    <property type="entry name" value="Plant_acyltransferase"/>
</dbReference>
<dbReference type="Proteomes" id="UP000504609">
    <property type="component" value="Unplaced"/>
</dbReference>
<gene>
    <name evidence="5" type="primary">LOC111458851</name>
</gene>
<dbReference type="Gene3D" id="3.30.559.10">
    <property type="entry name" value="Chloramphenicol acetyltransferase-like domain"/>
    <property type="match status" value="2"/>
</dbReference>
<dbReference type="PANTHER" id="PTHR31147:SF1">
    <property type="entry name" value="ACYL TRANSFERASE 4"/>
    <property type="match status" value="1"/>
</dbReference>
<keyword evidence="4" id="KW-1185">Reference proteome</keyword>
<reference evidence="5" key="1">
    <citation type="submission" date="2025-08" db="UniProtKB">
        <authorList>
            <consortium name="RefSeq"/>
        </authorList>
    </citation>
    <scope>IDENTIFICATION</scope>
    <source>
        <tissue evidence="5">Young leaves</tissue>
    </source>
</reference>
<organism evidence="4 5">
    <name type="scientific">Cucurbita moschata</name>
    <name type="common">Winter crookneck squash</name>
    <name type="synonym">Cucurbita pepo var. moschata</name>
    <dbReference type="NCBI Taxonomy" id="3662"/>
    <lineage>
        <taxon>Eukaryota</taxon>
        <taxon>Viridiplantae</taxon>
        <taxon>Streptophyta</taxon>
        <taxon>Embryophyta</taxon>
        <taxon>Tracheophyta</taxon>
        <taxon>Spermatophyta</taxon>
        <taxon>Magnoliopsida</taxon>
        <taxon>eudicotyledons</taxon>
        <taxon>Gunneridae</taxon>
        <taxon>Pentapetalae</taxon>
        <taxon>rosids</taxon>
        <taxon>fabids</taxon>
        <taxon>Cucurbitales</taxon>
        <taxon>Cucurbitaceae</taxon>
        <taxon>Cucurbiteae</taxon>
        <taxon>Cucurbita</taxon>
    </lineage>
</organism>
<dbReference type="KEGG" id="cmos:111458851"/>
<sequence>MDYKLSVIRFSRSLVQPCEQTPCATLHLSPIDSLPALRCNARTLHVFKDAPHEAAPAAVIRQALSRALVPYYPLAGRLNQQAYPLQLDCSNQGHGVLFVEASSSNTLASLNYLDDLTSIPFDLLLPELESEAGSEALVQMQVTQFACGGFVMGLIFCHSICDGLGAAQFLNAVGELARGVVPAPTITPKWHRDFFPKPLNAINAINPQIPPPVMPDYSLQHSNIDIPIDQINRLKKEFQESTGGSCSAFEIVAACFWRSRTRAVYEKSNNGEEVKLVFFANCRELVEPPLPKGFYGNCFFPVTISRCCRGIGEAAINEVVKLIQEAKSRVGREMGEYMRRRQMEEGRDSDPFAPPLNYSTLFISEWGRLGFNQVDYGWGPPVHVVPIQGSAVIPVGIVGCLPLPRKGIRLMTWCVQEPHRPSFLHHISQLFLL</sequence>
<comment type="similarity">
    <text evidence="1">Belongs to the plant acyltransferase family.</text>
</comment>
<proteinExistence type="inferred from homology"/>
<protein>
    <submittedName>
        <fullName evidence="5">Acyl transferase 4</fullName>
    </submittedName>
</protein>
<dbReference type="GO" id="GO:0016746">
    <property type="term" value="F:acyltransferase activity"/>
    <property type="evidence" value="ECO:0007669"/>
    <property type="project" value="UniProtKB-KW"/>
</dbReference>
<dbReference type="Pfam" id="PF02458">
    <property type="entry name" value="Transferase"/>
    <property type="match status" value="1"/>
</dbReference>
<accession>A0A6J1GZ66</accession>
<evidence type="ECO:0000256" key="2">
    <source>
        <dbReference type="ARBA" id="ARBA00022679"/>
    </source>
</evidence>